<sequence>MDYLGLLDQPDPSLDE</sequence>
<accession>A0A816G7Z8</accession>
<protein>
    <submittedName>
        <fullName evidence="2">Uncharacterized protein</fullName>
    </submittedName>
</protein>
<dbReference type="EMBL" id="CAJNOI010006256">
    <property type="protein sequence ID" value="CAF1576550.1"/>
    <property type="molecule type" value="Genomic_DNA"/>
</dbReference>
<keyword evidence="3" id="KW-1185">Reference proteome</keyword>
<evidence type="ECO:0000313" key="2">
    <source>
        <dbReference type="EMBL" id="CAF1671609.1"/>
    </source>
</evidence>
<evidence type="ECO:0000313" key="1">
    <source>
        <dbReference type="EMBL" id="CAF1576550.1"/>
    </source>
</evidence>
<dbReference type="Proteomes" id="UP000663832">
    <property type="component" value="Unassembled WGS sequence"/>
</dbReference>
<name>A0A816G7Z8_9BILA</name>
<organism evidence="2 3">
    <name type="scientific">Adineta steineri</name>
    <dbReference type="NCBI Taxonomy" id="433720"/>
    <lineage>
        <taxon>Eukaryota</taxon>
        <taxon>Metazoa</taxon>
        <taxon>Spiralia</taxon>
        <taxon>Gnathifera</taxon>
        <taxon>Rotifera</taxon>
        <taxon>Eurotatoria</taxon>
        <taxon>Bdelloidea</taxon>
        <taxon>Adinetida</taxon>
        <taxon>Adinetidae</taxon>
        <taxon>Adineta</taxon>
    </lineage>
</organism>
<proteinExistence type="predicted"/>
<dbReference type="EMBL" id="CAJNOM010006673">
    <property type="protein sequence ID" value="CAF1671609.1"/>
    <property type="molecule type" value="Genomic_DNA"/>
</dbReference>
<gene>
    <name evidence="1" type="ORF">BJG266_LOCUS48267</name>
    <name evidence="2" type="ORF">QVE165_LOCUS65326</name>
</gene>
<evidence type="ECO:0000313" key="3">
    <source>
        <dbReference type="Proteomes" id="UP000663832"/>
    </source>
</evidence>
<dbReference type="AlphaFoldDB" id="A0A816G7Z8"/>
<feature type="non-terminal residue" evidence="2">
    <location>
        <position position="16"/>
    </location>
</feature>
<dbReference type="Proteomes" id="UP000663877">
    <property type="component" value="Unassembled WGS sequence"/>
</dbReference>
<reference evidence="2" key="1">
    <citation type="submission" date="2021-02" db="EMBL/GenBank/DDBJ databases">
        <authorList>
            <person name="Nowell W R."/>
        </authorList>
    </citation>
    <scope>NUCLEOTIDE SEQUENCE</scope>
</reference>
<comment type="caution">
    <text evidence="2">The sequence shown here is derived from an EMBL/GenBank/DDBJ whole genome shotgun (WGS) entry which is preliminary data.</text>
</comment>